<proteinExistence type="predicted"/>
<feature type="region of interest" description="Disordered" evidence="1">
    <location>
        <begin position="328"/>
        <end position="358"/>
    </location>
</feature>
<dbReference type="GO" id="GO:0005634">
    <property type="term" value="C:nucleus"/>
    <property type="evidence" value="ECO:0007669"/>
    <property type="project" value="InterPro"/>
</dbReference>
<sequence>MKRWQDRGEVQDSEDEELMLDSPSPERPLKRTKRDVDIINNGHHDERLLSPCDATHGVDEEDEIAWLPAKVANTYGKKGKLTRPTRKQPTFASEQRASDTVEYTPKSISPLRTPSQLDSKQVESNYVSGESTEKERLLPASQSPPKPTSRESCEELDQSLPPPSTDPPPLAQTDPQMPSAPASVISEELFHPEPPATPLIFADDSAISDSDGEDLPDVRDLFAAARHKPISLASSSPLSERDVSPPAPLARHEESRYQGPAELATAQEEIDLHNELLRQSILDGHPTTRRSLRARKDIQLHPYLIDKAKYQRQCKERGIKPVRLVETQMQQDHSQDQPDNSQHSGLQSSSSTAAAPDDLLRGRPVACVRLDSASPPADHEFSIERTAKRRRINDRRGRAARQDVSDRLGEGNQMHYEAFSMPPSPPKTSSETSTPGVDHHARTQMASGFRRPPDLTPVALPTPNVSSQARRGRLTRESPTESIPASERRLERTRSRDITASDSEQGAASETEVESEGERIVQRLRREQKRIRGVLPASWLRIDFQARQQPKLASLLARPQLSTAVSPKDSHPQRGVAKRISSTRALAIKESDIATTNHDDSADSDDDSVQLIRTGLKQSHLPLHDDYAPSRPQATTDDADMENDFVDAMLAGPDRRLDSAQSASRQSRVTNKARKGPSNPFSEEQKTRQHSGRFHRAATRRNRNPAKAPLRSSVKLSIADTSGEVAATNSAIPPFVRLALRQARKLSDQGRHSPTHKVLCLATAEDTRDANSVLKSWREGTLVPQSRSAAYRSSRDSTPGDRDPAASLDSPIPRQRWPLAEVNGNVKERLTISTPGSQPDSRANPTNKTRRLRLQHRTVGAPWARATRLAYTGPDTAGRPRGMQIDTLPRGIRDAQLETLQDEFDQSHRAAAFERRMQCLTENVAVRGRRAFAANAQQPIYPWQAEADVGSAVPIHIGHGPAGESMADSHKDPQQRVMIHRPRKRQARRFDLDTLRYQQSTDTACDPDDDGVQSPVTDVNKPVLQGLGAFGTLYPIDFGIKPLPVGQYFDQDTFVGRGELHDAITLASHNLDVPRGHMSVHLGDDLLTLSAWNEDVSSALARISSTIASLLKQNLGVTGYASSDDDRQTLAYLLRSIIRYCSKCLHFVDRVDRQTCVESLQQFILNLQDAVVGYHASPVADKDVITLILECQVILAYQTTQLSKTESTLQHIRHELGELLFQSARSLRKHALSKCCETLQNWHHGVTSGARCRLDDKHVVHTLVVLNHTAEAQSADMSLWAVVEESLAIDISTSCSIKELDKVWQFMFALLPALCINASGAMQDPKSRLARSTDWTLVRKLIARVFELYENTSSVRGFSVNVYVRSLLHRCHKLIETWCWARCETALYLVYDFFSKQSRMLLKNEECRGSPGFLENLSHRPHLDIMPNDLSFHIFLKMLATGLKVMREQHVYSDRKIGASITYRMIPTHGRTYPKEKDMEQDDVDALRSHHDLLCTLYYASPPGHRAGLEILRNLVDHAQWHRRACQLNIKAWSMLAAFQSATHEAIDEMQPVMAWYTEILRSTVSQHRLARSEAEHDFHHARGNGADITEAFLYGTIATNQLQVALSLADALSGLKRAIEVASSLAIVQTLVRKSEFWTVLELFDTSQRRLVPTAFEALKVIEAALSAEARMTGQVTSQANSSSTDSQEFGDFSALDELVATNDTEQMAHATTAIDLVSPMSSFLSSVLGADHLPDDALLEQSVHVWIRVAMELVKGGTRTWSSYVDEYSPHSWTQMRDTRQKRKLTPYYMSCVIEQASSDHAVRQMVLTSWLCSLVEREAVMKFQHVLTSSLLNVCDDEDLLQNLPFAIDARTGRFQISLEEVRQSRLSLLSVVLSNMRRKLLKTRLDCPMHTPEVKNQYTSMLRQLMNAMKHNYQELQSDKSADLADESLQGAYVEFVQNVISLLQEHTTDFCQIDKFFTDSSVFPLPATDPTYVVGKLRGYALKLEDPGPRRELAMFIQSVNERAALDGQQQYLVTQMASAMFNEAENGDSTAPTLRHVLLTSIVPAYLDSSLNSSCGWVLSLPLLQACRLVLREMLYAVDISSQSSTTTIIETLTTILHSLYGRFDQALTPGVAIGDPAILRLLGAMCDVCTAALTTSSYIQRSTGRGKDLLRIMRALYAQSRGLQQRLQDEAVCDGPENLIAGFELARPWADTRAFAERQVHDAMKFWYEVDGRYYVRRANISKEVKLQLGCSAEEDAALLNAISNFHKIYEATFDVRQSRMQHIVNEDICGMANLAV</sequence>
<protein>
    <submittedName>
        <fullName evidence="2">E3 ubiquitin-protein ligase substrate receptor Mms22</fullName>
    </submittedName>
</protein>
<dbReference type="GO" id="GO:0031297">
    <property type="term" value="P:replication fork processing"/>
    <property type="evidence" value="ECO:0007669"/>
    <property type="project" value="InterPro"/>
</dbReference>
<gene>
    <name evidence="2" type="ORF">Slin15195_G009810</name>
</gene>
<feature type="compositionally biased region" description="Basic residues" evidence="1">
    <location>
        <begin position="77"/>
        <end position="86"/>
    </location>
</feature>
<reference evidence="2" key="1">
    <citation type="submission" date="2022-06" db="EMBL/GenBank/DDBJ databases">
        <title>Complete genome sequences of two strains of the flax pathogen Septoria linicola.</title>
        <authorList>
            <person name="Lapalu N."/>
            <person name="Simon A."/>
            <person name="Demenou B."/>
            <person name="Paumier D."/>
            <person name="Guillot M.-P."/>
            <person name="Gout L."/>
            <person name="Valade R."/>
        </authorList>
    </citation>
    <scope>NUCLEOTIDE SEQUENCE</scope>
    <source>
        <strain evidence="2">SE15195</strain>
    </source>
</reference>
<keyword evidence="3" id="KW-1185">Reference proteome</keyword>
<feature type="compositionally biased region" description="Low complexity" evidence="1">
    <location>
        <begin position="341"/>
        <end position="351"/>
    </location>
</feature>
<feature type="region of interest" description="Disordered" evidence="1">
    <location>
        <begin position="370"/>
        <end position="519"/>
    </location>
</feature>
<dbReference type="Proteomes" id="UP001056384">
    <property type="component" value="Chromosome 1"/>
</dbReference>
<feature type="compositionally biased region" description="Basic and acidic residues" evidence="1">
    <location>
        <begin position="377"/>
        <end position="386"/>
    </location>
</feature>
<feature type="region of interest" description="Disordered" evidence="1">
    <location>
        <begin position="1"/>
        <end position="37"/>
    </location>
</feature>
<feature type="compositionally biased region" description="Polar residues" evidence="1">
    <location>
        <begin position="659"/>
        <end position="670"/>
    </location>
</feature>
<feature type="region of interest" description="Disordered" evidence="1">
    <location>
        <begin position="230"/>
        <end position="270"/>
    </location>
</feature>
<accession>A0A9Q9AER3</accession>
<feature type="compositionally biased region" description="Polar residues" evidence="1">
    <location>
        <begin position="328"/>
        <end position="340"/>
    </location>
</feature>
<dbReference type="Pfam" id="PF09462">
    <property type="entry name" value="Mus7"/>
    <property type="match status" value="1"/>
</dbReference>
<feature type="compositionally biased region" description="Basic residues" evidence="1">
    <location>
        <begin position="688"/>
        <end position="704"/>
    </location>
</feature>
<feature type="compositionally biased region" description="Pro residues" evidence="1">
    <location>
        <begin position="160"/>
        <end position="170"/>
    </location>
</feature>
<dbReference type="GO" id="GO:0035361">
    <property type="term" value="C:Cul8-RING ubiquitin ligase complex"/>
    <property type="evidence" value="ECO:0007669"/>
    <property type="project" value="TreeGrafter"/>
</dbReference>
<dbReference type="PANTHER" id="PTHR28122">
    <property type="entry name" value="E3 UBIQUITIN-PROTEIN LIGASE SUBSTRATE RECEPTOR MMS22"/>
    <property type="match status" value="1"/>
</dbReference>
<dbReference type="GO" id="GO:0000724">
    <property type="term" value="P:double-strand break repair via homologous recombination"/>
    <property type="evidence" value="ECO:0007669"/>
    <property type="project" value="TreeGrafter"/>
</dbReference>
<feature type="region of interest" description="Disordered" evidence="1">
    <location>
        <begin position="72"/>
        <end position="213"/>
    </location>
</feature>
<evidence type="ECO:0000256" key="1">
    <source>
        <dbReference type="SAM" id="MobiDB-lite"/>
    </source>
</evidence>
<feature type="region of interest" description="Disordered" evidence="1">
    <location>
        <begin position="784"/>
        <end position="852"/>
    </location>
</feature>
<organism evidence="2 3">
    <name type="scientific">Septoria linicola</name>
    <dbReference type="NCBI Taxonomy" id="215465"/>
    <lineage>
        <taxon>Eukaryota</taxon>
        <taxon>Fungi</taxon>
        <taxon>Dikarya</taxon>
        <taxon>Ascomycota</taxon>
        <taxon>Pezizomycotina</taxon>
        <taxon>Dothideomycetes</taxon>
        <taxon>Dothideomycetidae</taxon>
        <taxon>Mycosphaerellales</taxon>
        <taxon>Mycosphaerellaceae</taxon>
        <taxon>Septoria</taxon>
    </lineage>
</organism>
<feature type="region of interest" description="Disordered" evidence="1">
    <location>
        <begin position="654"/>
        <end position="714"/>
    </location>
</feature>
<feature type="compositionally biased region" description="Basic and acidic residues" evidence="1">
    <location>
        <begin position="1"/>
        <end position="10"/>
    </location>
</feature>
<feature type="region of interest" description="Disordered" evidence="1">
    <location>
        <begin position="562"/>
        <end position="581"/>
    </location>
</feature>
<dbReference type="EMBL" id="CP099418">
    <property type="protein sequence ID" value="USW47662.1"/>
    <property type="molecule type" value="Genomic_DNA"/>
</dbReference>
<name>A0A9Q9AER3_9PEZI</name>
<evidence type="ECO:0000313" key="3">
    <source>
        <dbReference type="Proteomes" id="UP001056384"/>
    </source>
</evidence>
<dbReference type="PANTHER" id="PTHR28122:SF1">
    <property type="entry name" value="E3 UBIQUITIN-PROTEIN LIGASE SUBSTRATE RECEPTOR MMS22"/>
    <property type="match status" value="1"/>
</dbReference>
<feature type="compositionally biased region" description="Basic and acidic residues" evidence="1">
    <location>
        <begin position="793"/>
        <end position="804"/>
    </location>
</feature>
<feature type="compositionally biased region" description="Polar residues" evidence="1">
    <location>
        <begin position="106"/>
        <end position="130"/>
    </location>
</feature>
<keyword evidence="2" id="KW-0675">Receptor</keyword>
<feature type="compositionally biased region" description="Polar residues" evidence="1">
    <location>
        <begin position="831"/>
        <end position="847"/>
    </location>
</feature>
<dbReference type="InterPro" id="IPR019021">
    <property type="entry name" value="Mms22"/>
</dbReference>
<feature type="compositionally biased region" description="Basic and acidic residues" evidence="1">
    <location>
        <begin position="394"/>
        <end position="409"/>
    </location>
</feature>
<feature type="compositionally biased region" description="Basic and acidic residues" evidence="1">
    <location>
        <begin position="486"/>
        <end position="499"/>
    </location>
</feature>
<evidence type="ECO:0000313" key="2">
    <source>
        <dbReference type="EMBL" id="USW47662.1"/>
    </source>
</evidence>